<dbReference type="SUPFAM" id="SSF57829">
    <property type="entry name" value="Zn-binding ribosomal proteins"/>
    <property type="match status" value="1"/>
</dbReference>
<comment type="subcellular location">
    <subcellularLocation>
        <location evidence="1">Mitochondrion</location>
    </subcellularLocation>
</comment>
<evidence type="ECO:0000256" key="2">
    <source>
        <dbReference type="ARBA" id="ARBA00007596"/>
    </source>
</evidence>
<dbReference type="InterPro" id="IPR052008">
    <property type="entry name" value="Mitoribosomal_protein_bL33"/>
</dbReference>
<keyword evidence="3" id="KW-0689">Ribosomal protein</keyword>
<dbReference type="InterPro" id="IPR038584">
    <property type="entry name" value="Ribosomal_bL33_sf"/>
</dbReference>
<organism evidence="8 9">
    <name type="scientific">Mauremys mutica</name>
    <name type="common">yellowpond turtle</name>
    <dbReference type="NCBI Taxonomy" id="74926"/>
    <lineage>
        <taxon>Eukaryota</taxon>
        <taxon>Metazoa</taxon>
        <taxon>Chordata</taxon>
        <taxon>Craniata</taxon>
        <taxon>Vertebrata</taxon>
        <taxon>Euteleostomi</taxon>
        <taxon>Archelosauria</taxon>
        <taxon>Testudinata</taxon>
        <taxon>Testudines</taxon>
        <taxon>Cryptodira</taxon>
        <taxon>Durocryptodira</taxon>
        <taxon>Testudinoidea</taxon>
        <taxon>Geoemydidae</taxon>
        <taxon>Geoemydinae</taxon>
        <taxon>Mauremys</taxon>
    </lineage>
</organism>
<evidence type="ECO:0000313" key="9">
    <source>
        <dbReference type="Proteomes" id="UP000827986"/>
    </source>
</evidence>
<dbReference type="InterPro" id="IPR011332">
    <property type="entry name" value="Ribosomal_zn-bd"/>
</dbReference>
<dbReference type="AlphaFoldDB" id="A0A9D3X5K1"/>
<keyword evidence="9" id="KW-1185">Reference proteome</keyword>
<gene>
    <name evidence="8" type="ORF">KIL84_017130</name>
</gene>
<dbReference type="Proteomes" id="UP000827986">
    <property type="component" value="Unassembled WGS sequence"/>
</dbReference>
<proteinExistence type="inferred from homology"/>
<comment type="caution">
    <text evidence="8">The sequence shown here is derived from an EMBL/GenBank/DDBJ whole genome shotgun (WGS) entry which is preliminary data.</text>
</comment>
<evidence type="ECO:0000256" key="5">
    <source>
        <dbReference type="ARBA" id="ARBA00023274"/>
    </source>
</evidence>
<comment type="similarity">
    <text evidence="2">Belongs to the bacterial ribosomal protein bL33 family.</text>
</comment>
<keyword evidence="5" id="KW-0687">Ribonucleoprotein</keyword>
<evidence type="ECO:0000313" key="8">
    <source>
        <dbReference type="EMBL" id="KAH1173291.1"/>
    </source>
</evidence>
<dbReference type="PANTHER" id="PTHR47037">
    <property type="entry name" value="39S RIBOSOMAL PROTEIN L33, MITOCHONDRIAL"/>
    <property type="match status" value="1"/>
</dbReference>
<dbReference type="GO" id="GO:0005739">
    <property type="term" value="C:mitochondrion"/>
    <property type="evidence" value="ECO:0007669"/>
    <property type="project" value="UniProtKB-SubCell"/>
</dbReference>
<protein>
    <recommendedName>
        <fullName evidence="6">Large ribosomal subunit protein bL33m</fullName>
    </recommendedName>
    <alternativeName>
        <fullName evidence="7">39S ribosomal protein L33, mitochondrial</fullName>
    </alternativeName>
</protein>
<reference evidence="8" key="1">
    <citation type="submission" date="2021-09" db="EMBL/GenBank/DDBJ databases">
        <title>The genome of Mauremys mutica provides insights into the evolution of semi-aquatic lifestyle.</title>
        <authorList>
            <person name="Gong S."/>
            <person name="Gao Y."/>
        </authorList>
    </citation>
    <scope>NUCLEOTIDE SEQUENCE</scope>
    <source>
        <strain evidence="8">MM-2020</strain>
        <tissue evidence="8">Muscle</tissue>
    </source>
</reference>
<evidence type="ECO:0000256" key="4">
    <source>
        <dbReference type="ARBA" id="ARBA00023128"/>
    </source>
</evidence>
<dbReference type="GO" id="GO:1990904">
    <property type="term" value="C:ribonucleoprotein complex"/>
    <property type="evidence" value="ECO:0007669"/>
    <property type="project" value="UniProtKB-KW"/>
</dbReference>
<accession>A0A9D3X5K1</accession>
<keyword evidence="4" id="KW-0496">Mitochondrion</keyword>
<dbReference type="Gene3D" id="2.20.28.120">
    <property type="entry name" value="Ribosomal protein L33"/>
    <property type="match status" value="1"/>
</dbReference>
<dbReference type="GO" id="GO:0006412">
    <property type="term" value="P:translation"/>
    <property type="evidence" value="ECO:0007669"/>
    <property type="project" value="InterPro"/>
</dbReference>
<dbReference type="PANTHER" id="PTHR47037:SF1">
    <property type="entry name" value="LARGE RIBOSOMAL SUBUNIT PROTEIN BL33M"/>
    <property type="match status" value="1"/>
</dbReference>
<evidence type="ECO:0000256" key="7">
    <source>
        <dbReference type="ARBA" id="ARBA00035436"/>
    </source>
</evidence>
<evidence type="ECO:0000256" key="6">
    <source>
        <dbReference type="ARBA" id="ARBA00035275"/>
    </source>
</evidence>
<dbReference type="GO" id="GO:0005840">
    <property type="term" value="C:ribosome"/>
    <property type="evidence" value="ECO:0007669"/>
    <property type="project" value="UniProtKB-KW"/>
</dbReference>
<evidence type="ECO:0000256" key="3">
    <source>
        <dbReference type="ARBA" id="ARBA00022980"/>
    </source>
</evidence>
<sequence>MDWTALGQRRKSKSTYILVRMVSAAGTGYCYNIKRARLQEKLVLLKYDPIVGLLGGGGGNAASEILQYVLKREEIDSINASCDLKAIVNENNVEREKS</sequence>
<evidence type="ECO:0000256" key="1">
    <source>
        <dbReference type="ARBA" id="ARBA00004173"/>
    </source>
</evidence>
<name>A0A9D3X5K1_9SAUR</name>
<dbReference type="EMBL" id="JAHDVG010000482">
    <property type="protein sequence ID" value="KAH1173291.1"/>
    <property type="molecule type" value="Genomic_DNA"/>
</dbReference>